<proteinExistence type="predicted"/>
<dbReference type="AlphaFoldDB" id="A0AAD3U962"/>
<feature type="signal peptide" evidence="1">
    <location>
        <begin position="1"/>
        <end position="24"/>
    </location>
</feature>
<organism evidence="2 3">
    <name type="scientific">Aeromonas hydrophila</name>
    <dbReference type="NCBI Taxonomy" id="644"/>
    <lineage>
        <taxon>Bacteria</taxon>
        <taxon>Pseudomonadati</taxon>
        <taxon>Pseudomonadota</taxon>
        <taxon>Gammaproteobacteria</taxon>
        <taxon>Aeromonadales</taxon>
        <taxon>Aeromonadaceae</taxon>
        <taxon>Aeromonas</taxon>
    </lineage>
</organism>
<gene>
    <name evidence="2" type="ORF">JAJ28_001271</name>
</gene>
<evidence type="ECO:0000256" key="1">
    <source>
        <dbReference type="SAM" id="SignalP"/>
    </source>
</evidence>
<evidence type="ECO:0000313" key="2">
    <source>
        <dbReference type="EMBL" id="HAT6343560.1"/>
    </source>
</evidence>
<sequence>MTGRGSMANKCWLPLLFLTLPLSAKEPDNQWQLGGQWQLGSNQAGVSADASMQFWLAYERETQVGLLFADGQSAGLALPLYKKSFFAVGVAPMQVVDRNRFSAFWRLGWQLDDDHQLTLGQLYDVSGRYGQLWYMEHSLPLPAEISLNLWLTRGSQAHMAAYGADEGLRDWGVTLERSWRWQQWRLGTEFGAKQWLIKEHDWQPMINLTLSYHFSW</sequence>
<feature type="chain" id="PRO_5042179509" description="DUF2490 domain-containing protein" evidence="1">
    <location>
        <begin position="25"/>
        <end position="216"/>
    </location>
</feature>
<evidence type="ECO:0000313" key="3">
    <source>
        <dbReference type="Proteomes" id="UP000859505"/>
    </source>
</evidence>
<comment type="caution">
    <text evidence="2">The sequence shown here is derived from an EMBL/GenBank/DDBJ whole genome shotgun (WGS) entry which is preliminary data.</text>
</comment>
<dbReference type="SUPFAM" id="SSF56935">
    <property type="entry name" value="Porins"/>
    <property type="match status" value="1"/>
</dbReference>
<dbReference type="Proteomes" id="UP000859505">
    <property type="component" value="Unassembled WGS sequence"/>
</dbReference>
<protein>
    <recommendedName>
        <fullName evidence="4">DUF2490 domain-containing protein</fullName>
    </recommendedName>
</protein>
<accession>A0AAD3U962</accession>
<dbReference type="EMBL" id="DACTUL010000007">
    <property type="protein sequence ID" value="HAT6343560.1"/>
    <property type="molecule type" value="Genomic_DNA"/>
</dbReference>
<evidence type="ECO:0008006" key="4">
    <source>
        <dbReference type="Google" id="ProtNLM"/>
    </source>
</evidence>
<name>A0AAD3U962_AERHY</name>
<reference evidence="2" key="1">
    <citation type="journal article" date="2018" name="Genome Biol.">
        <title>SKESA: strategic k-mer extension for scrupulous assemblies.</title>
        <authorList>
            <person name="Souvorov A."/>
            <person name="Agarwala R."/>
            <person name="Lipman D.J."/>
        </authorList>
    </citation>
    <scope>NUCLEOTIDE SEQUENCE</scope>
    <source>
        <strain evidence="2">OLC2673_Aeromonas</strain>
    </source>
</reference>
<reference evidence="2" key="2">
    <citation type="submission" date="2020-01" db="EMBL/GenBank/DDBJ databases">
        <authorList>
            <consortium name="NCBI Pathogen Detection Project"/>
        </authorList>
    </citation>
    <scope>NUCLEOTIDE SEQUENCE</scope>
    <source>
        <strain evidence="2">OLC2673_Aeromonas</strain>
    </source>
</reference>
<keyword evidence="1" id="KW-0732">Signal</keyword>